<dbReference type="Proteomes" id="UP000515804">
    <property type="component" value="Chromosome"/>
</dbReference>
<dbReference type="EMBL" id="CP060719">
    <property type="protein sequence ID" value="QNN69369.1"/>
    <property type="molecule type" value="Genomic_DNA"/>
</dbReference>
<evidence type="ECO:0000313" key="2">
    <source>
        <dbReference type="EMBL" id="QNN69442.1"/>
    </source>
</evidence>
<dbReference type="EMBL" id="CP060719">
    <property type="protein sequence ID" value="QNN69442.1"/>
    <property type="molecule type" value="Genomic_DNA"/>
</dbReference>
<evidence type="ECO:0000313" key="1">
    <source>
        <dbReference type="EMBL" id="QNN69369.1"/>
    </source>
</evidence>
<name>A0A7G9SNL7_9GAMM</name>
<gene>
    <name evidence="1" type="ORF">H9L16_11885</name>
    <name evidence="2" type="ORF">H9L16_12255</name>
</gene>
<reference evidence="2 3" key="1">
    <citation type="submission" date="2020-08" db="EMBL/GenBank/DDBJ databases">
        <title>Genome sequence of Thermomonas carbonis KCTC 42013T.</title>
        <authorList>
            <person name="Hyun D.-W."/>
            <person name="Bae J.-W."/>
        </authorList>
    </citation>
    <scope>NUCLEOTIDE SEQUENCE [LARGE SCALE GENOMIC DNA]</scope>
    <source>
        <strain evidence="2 3">KCTC 42013</strain>
    </source>
</reference>
<dbReference type="RefSeq" id="WP_187551892.1">
    <property type="nucleotide sequence ID" value="NZ_CP060719.1"/>
</dbReference>
<accession>A0A7G9SNL7</accession>
<dbReference type="AlphaFoldDB" id="A0A7G9SNL7"/>
<dbReference type="KEGG" id="tcn:H9L16_11885"/>
<evidence type="ECO:0000313" key="3">
    <source>
        <dbReference type="Proteomes" id="UP000515804"/>
    </source>
</evidence>
<keyword evidence="3" id="KW-1185">Reference proteome</keyword>
<organism evidence="2 3">
    <name type="scientific">Thermomonas carbonis</name>
    <dbReference type="NCBI Taxonomy" id="1463158"/>
    <lineage>
        <taxon>Bacteria</taxon>
        <taxon>Pseudomonadati</taxon>
        <taxon>Pseudomonadota</taxon>
        <taxon>Gammaproteobacteria</taxon>
        <taxon>Lysobacterales</taxon>
        <taxon>Lysobacteraceae</taxon>
        <taxon>Thermomonas</taxon>
    </lineage>
</organism>
<protein>
    <recommendedName>
        <fullName evidence="4">LA2681-like HEPN domain-containing protein</fullName>
    </recommendedName>
</protein>
<sequence>MSKVWIPTSKQHELLFAELGRCVYVFQGIEARLKMMLPHLIPPGKDASLAGEDPSNWRLYLDSKNTLGPLIQKLKEHVDSSHPELLDRDWTQIVKYRNEVMHHYVEQPFSRLDTESKFYEALNFLRHRRETAVPLLLILQDICIGLIDRLESDGAHTESIKLQWRAPNNSFKPRPLRGSA</sequence>
<proteinExistence type="predicted"/>
<evidence type="ECO:0008006" key="4">
    <source>
        <dbReference type="Google" id="ProtNLM"/>
    </source>
</evidence>
<dbReference type="KEGG" id="tcn:H9L16_12255"/>